<protein>
    <submittedName>
        <fullName evidence="2">DUF2721 domain-containing protein</fullName>
    </submittedName>
</protein>
<dbReference type="Proteomes" id="UP000297855">
    <property type="component" value="Unassembled WGS sequence"/>
</dbReference>
<keyword evidence="1" id="KW-0472">Membrane</keyword>
<accession>A0A4R9GNE5</accession>
<comment type="caution">
    <text evidence="2">The sequence shown here is derived from an EMBL/GenBank/DDBJ whole genome shotgun (WGS) entry which is preliminary data.</text>
</comment>
<organism evidence="2 3">
    <name type="scientific">Leptospira fluminis</name>
    <dbReference type="NCBI Taxonomy" id="2484979"/>
    <lineage>
        <taxon>Bacteria</taxon>
        <taxon>Pseudomonadati</taxon>
        <taxon>Spirochaetota</taxon>
        <taxon>Spirochaetia</taxon>
        <taxon>Leptospirales</taxon>
        <taxon>Leptospiraceae</taxon>
        <taxon>Leptospira</taxon>
    </lineage>
</organism>
<feature type="transmembrane region" description="Helical" evidence="1">
    <location>
        <begin position="114"/>
        <end position="136"/>
    </location>
</feature>
<feature type="transmembrane region" description="Helical" evidence="1">
    <location>
        <begin position="12"/>
        <end position="32"/>
    </location>
</feature>
<evidence type="ECO:0000256" key="1">
    <source>
        <dbReference type="SAM" id="Phobius"/>
    </source>
</evidence>
<proteinExistence type="predicted"/>
<dbReference type="InterPro" id="IPR021279">
    <property type="entry name" value="DUF2721"/>
</dbReference>
<feature type="transmembrane region" description="Helical" evidence="1">
    <location>
        <begin position="86"/>
        <end position="108"/>
    </location>
</feature>
<reference evidence="2" key="1">
    <citation type="journal article" date="2019" name="PLoS Negl. Trop. Dis.">
        <title>Revisiting the worldwide diversity of Leptospira species in the environment.</title>
        <authorList>
            <person name="Vincent A.T."/>
            <person name="Schiettekatte O."/>
            <person name="Bourhy P."/>
            <person name="Veyrier F.J."/>
            <person name="Picardeau M."/>
        </authorList>
    </citation>
    <scope>NUCLEOTIDE SEQUENCE [LARGE SCALE GENOMIC DNA]</scope>
    <source>
        <strain evidence="2">SCS5</strain>
    </source>
</reference>
<dbReference type="EMBL" id="RQEV01000011">
    <property type="protein sequence ID" value="TGK17979.1"/>
    <property type="molecule type" value="Genomic_DNA"/>
</dbReference>
<evidence type="ECO:0000313" key="2">
    <source>
        <dbReference type="EMBL" id="TGK17979.1"/>
    </source>
</evidence>
<evidence type="ECO:0000313" key="3">
    <source>
        <dbReference type="Proteomes" id="UP000297855"/>
    </source>
</evidence>
<dbReference type="Pfam" id="PF11026">
    <property type="entry name" value="DUF2721"/>
    <property type="match status" value="1"/>
</dbReference>
<sequence>MFPSLPGLEILAGMIAPAVLISASASLIFSTANRLGRIFDRVNLLKSEIEALVEGKISYPEERLLYLKSQLTIQRKRAGLIQRSMASLYMATSLFVTSSLSLGIVVAFRSDAVWIPTLMALLGGIFLFLASVLLLYESRYNLRFISGQIDFAEFLKEKADERRGKIPEQGFSSKT</sequence>
<dbReference type="RefSeq" id="WP_135813635.1">
    <property type="nucleotide sequence ID" value="NZ_RQEV01000011.1"/>
</dbReference>
<keyword evidence="1" id="KW-0812">Transmembrane</keyword>
<gene>
    <name evidence="2" type="ORF">EHO61_10995</name>
</gene>
<dbReference type="OrthoDB" id="342619at2"/>
<keyword evidence="1" id="KW-1133">Transmembrane helix</keyword>
<keyword evidence="3" id="KW-1185">Reference proteome</keyword>
<dbReference type="AlphaFoldDB" id="A0A4R9GNE5"/>
<name>A0A4R9GNE5_9LEPT</name>